<dbReference type="Gene3D" id="1.10.3720.10">
    <property type="entry name" value="MetI-like"/>
    <property type="match status" value="1"/>
</dbReference>
<evidence type="ECO:0000256" key="7">
    <source>
        <dbReference type="RuleBase" id="RU363032"/>
    </source>
</evidence>
<dbReference type="PANTHER" id="PTHR43163:SF6">
    <property type="entry name" value="DIPEPTIDE TRANSPORT SYSTEM PERMEASE PROTEIN DPPB-RELATED"/>
    <property type="match status" value="1"/>
</dbReference>
<keyword evidence="4 7" id="KW-0812">Transmembrane</keyword>
<feature type="transmembrane region" description="Helical" evidence="7">
    <location>
        <begin position="280"/>
        <end position="306"/>
    </location>
</feature>
<dbReference type="CDD" id="cd06261">
    <property type="entry name" value="TM_PBP2"/>
    <property type="match status" value="1"/>
</dbReference>
<comment type="similarity">
    <text evidence="7">Belongs to the binding-protein-dependent transport system permease family.</text>
</comment>
<dbReference type="PANTHER" id="PTHR43163">
    <property type="entry name" value="DIPEPTIDE TRANSPORT SYSTEM PERMEASE PROTEIN DPPB-RELATED"/>
    <property type="match status" value="1"/>
</dbReference>
<evidence type="ECO:0000256" key="3">
    <source>
        <dbReference type="ARBA" id="ARBA00022475"/>
    </source>
</evidence>
<dbReference type="RefSeq" id="WP_281256799.1">
    <property type="nucleotide sequence ID" value="NZ_OBQI01000003.1"/>
</dbReference>
<evidence type="ECO:0000313" key="10">
    <source>
        <dbReference type="Proteomes" id="UP000219435"/>
    </source>
</evidence>
<evidence type="ECO:0000256" key="2">
    <source>
        <dbReference type="ARBA" id="ARBA00022448"/>
    </source>
</evidence>
<dbReference type="InterPro" id="IPR035906">
    <property type="entry name" value="MetI-like_sf"/>
</dbReference>
<reference evidence="10" key="1">
    <citation type="submission" date="2017-08" db="EMBL/GenBank/DDBJ databases">
        <authorList>
            <person name="Varghese N."/>
            <person name="Submissions S."/>
        </authorList>
    </citation>
    <scope>NUCLEOTIDE SEQUENCE [LARGE SCALE GENOMIC DNA]</scope>
    <source>
        <strain evidence="10">DSM 4725</strain>
    </source>
</reference>
<dbReference type="PROSITE" id="PS50928">
    <property type="entry name" value="ABC_TM1"/>
    <property type="match status" value="1"/>
</dbReference>
<keyword evidence="5 7" id="KW-1133">Transmembrane helix</keyword>
<accession>A0A285V8A6</accession>
<feature type="transmembrane region" description="Helical" evidence="7">
    <location>
        <begin position="100"/>
        <end position="124"/>
    </location>
</feature>
<proteinExistence type="inferred from homology"/>
<keyword evidence="6 7" id="KW-0472">Membrane</keyword>
<dbReference type="GO" id="GO:0055085">
    <property type="term" value="P:transmembrane transport"/>
    <property type="evidence" value="ECO:0007669"/>
    <property type="project" value="InterPro"/>
</dbReference>
<feature type="domain" description="ABC transmembrane type-1" evidence="8">
    <location>
        <begin position="94"/>
        <end position="303"/>
    </location>
</feature>
<dbReference type="SUPFAM" id="SSF161098">
    <property type="entry name" value="MetI-like"/>
    <property type="match status" value="1"/>
</dbReference>
<keyword evidence="3" id="KW-1003">Cell membrane</keyword>
<dbReference type="Proteomes" id="UP000219435">
    <property type="component" value="Unassembled WGS sequence"/>
</dbReference>
<dbReference type="InterPro" id="IPR045621">
    <property type="entry name" value="BPD_transp_1_N"/>
</dbReference>
<evidence type="ECO:0000313" key="9">
    <source>
        <dbReference type="EMBL" id="SOC49788.1"/>
    </source>
</evidence>
<evidence type="ECO:0000259" key="8">
    <source>
        <dbReference type="PROSITE" id="PS50928"/>
    </source>
</evidence>
<feature type="transmembrane region" description="Helical" evidence="7">
    <location>
        <begin position="136"/>
        <end position="160"/>
    </location>
</feature>
<sequence length="319" mass="34294">MYVLRRLPSLIATLLAVSILTFLMTSLLPGDPALQILGAENATPEAIAAVRAELSLDDPLPVRYLHWIGDALTGDFGRSYRTNEPVSQAIVERLPVTAEIGLLAIVIALAIAIPVGMLSAYRAGTRTDKVISSTSFGLLAVPNFMVAILLILIFAVWLGVLPATGWVNFTDNPVQNLRSALLPALSLAIAEMAVYTRLLRTDMIATLQQDFVTMARVKGVSNRRILFRHALRPSSFSLLTVAGVQVGAIIGGSVVIETLFAVPGVGRLLLEAVLVRDLLMVQGVALVIAVSYVVVNFTVDILYSYLDPRISHGRSAARV</sequence>
<name>A0A285V8A6_9ACTN</name>
<protein>
    <submittedName>
        <fullName evidence="9">Peptide/nickel transport system permease protein</fullName>
    </submittedName>
</protein>
<evidence type="ECO:0000256" key="4">
    <source>
        <dbReference type="ARBA" id="ARBA00022692"/>
    </source>
</evidence>
<dbReference type="InterPro" id="IPR000515">
    <property type="entry name" value="MetI-like"/>
</dbReference>
<evidence type="ECO:0000256" key="1">
    <source>
        <dbReference type="ARBA" id="ARBA00004651"/>
    </source>
</evidence>
<dbReference type="AlphaFoldDB" id="A0A285V8A6"/>
<dbReference type="Pfam" id="PF19300">
    <property type="entry name" value="BPD_transp_1_N"/>
    <property type="match status" value="1"/>
</dbReference>
<keyword evidence="10" id="KW-1185">Reference proteome</keyword>
<keyword evidence="2 7" id="KW-0813">Transport</keyword>
<feature type="transmembrane region" description="Helical" evidence="7">
    <location>
        <begin position="7"/>
        <end position="28"/>
    </location>
</feature>
<evidence type="ECO:0000256" key="6">
    <source>
        <dbReference type="ARBA" id="ARBA00023136"/>
    </source>
</evidence>
<evidence type="ECO:0000256" key="5">
    <source>
        <dbReference type="ARBA" id="ARBA00022989"/>
    </source>
</evidence>
<dbReference type="Pfam" id="PF00528">
    <property type="entry name" value="BPD_transp_1"/>
    <property type="match status" value="1"/>
</dbReference>
<feature type="transmembrane region" description="Helical" evidence="7">
    <location>
        <begin position="180"/>
        <end position="199"/>
    </location>
</feature>
<organism evidence="9 10">
    <name type="scientific">Blastococcus aggregatus</name>
    <dbReference type="NCBI Taxonomy" id="38502"/>
    <lineage>
        <taxon>Bacteria</taxon>
        <taxon>Bacillati</taxon>
        <taxon>Actinomycetota</taxon>
        <taxon>Actinomycetes</taxon>
        <taxon>Geodermatophilales</taxon>
        <taxon>Geodermatophilaceae</taxon>
        <taxon>Blastococcus</taxon>
    </lineage>
</organism>
<comment type="subcellular location">
    <subcellularLocation>
        <location evidence="1 7">Cell membrane</location>
        <topology evidence="1 7">Multi-pass membrane protein</topology>
    </subcellularLocation>
</comment>
<gene>
    <name evidence="9" type="ORF">SAMN05660748_2520</name>
</gene>
<dbReference type="GO" id="GO:0005886">
    <property type="term" value="C:plasma membrane"/>
    <property type="evidence" value="ECO:0007669"/>
    <property type="project" value="UniProtKB-SubCell"/>
</dbReference>
<feature type="transmembrane region" description="Helical" evidence="7">
    <location>
        <begin position="236"/>
        <end position="260"/>
    </location>
</feature>
<dbReference type="EMBL" id="OBQI01000003">
    <property type="protein sequence ID" value="SOC49788.1"/>
    <property type="molecule type" value="Genomic_DNA"/>
</dbReference>